<feature type="domain" description="SUEL-type lectin" evidence="1">
    <location>
        <begin position="39"/>
        <end position="117"/>
    </location>
</feature>
<dbReference type="AlphaFoldDB" id="A0AAV4GCA6"/>
<accession>A0AAV4GCA6</accession>
<evidence type="ECO:0000313" key="3">
    <source>
        <dbReference type="Proteomes" id="UP000762676"/>
    </source>
</evidence>
<dbReference type="Proteomes" id="UP000762676">
    <property type="component" value="Unassembled WGS sequence"/>
</dbReference>
<dbReference type="Pfam" id="PF02140">
    <property type="entry name" value="SUEL_Lectin"/>
    <property type="match status" value="1"/>
</dbReference>
<evidence type="ECO:0000259" key="1">
    <source>
        <dbReference type="PROSITE" id="PS50228"/>
    </source>
</evidence>
<keyword evidence="3" id="KW-1185">Reference proteome</keyword>
<dbReference type="InterPro" id="IPR000922">
    <property type="entry name" value="Lectin_gal-bd_dom"/>
</dbReference>
<gene>
    <name evidence="2" type="ORF">ElyMa_005957700</name>
</gene>
<evidence type="ECO:0000313" key="2">
    <source>
        <dbReference type="EMBL" id="GFR82675.1"/>
    </source>
</evidence>
<protein>
    <recommendedName>
        <fullName evidence="1">SUEL-type lectin domain-containing protein</fullName>
    </recommendedName>
</protein>
<dbReference type="PROSITE" id="PS50228">
    <property type="entry name" value="SUEL_LECTIN"/>
    <property type="match status" value="1"/>
</dbReference>
<organism evidence="2 3">
    <name type="scientific">Elysia marginata</name>
    <dbReference type="NCBI Taxonomy" id="1093978"/>
    <lineage>
        <taxon>Eukaryota</taxon>
        <taxon>Metazoa</taxon>
        <taxon>Spiralia</taxon>
        <taxon>Lophotrochozoa</taxon>
        <taxon>Mollusca</taxon>
        <taxon>Gastropoda</taxon>
        <taxon>Heterobranchia</taxon>
        <taxon>Euthyneura</taxon>
        <taxon>Panpulmonata</taxon>
        <taxon>Sacoglossa</taxon>
        <taxon>Placobranchoidea</taxon>
        <taxon>Plakobranchidae</taxon>
        <taxon>Elysia</taxon>
    </lineage>
</organism>
<dbReference type="EMBL" id="BMAT01011955">
    <property type="protein sequence ID" value="GFR82675.1"/>
    <property type="molecule type" value="Genomic_DNA"/>
</dbReference>
<comment type="caution">
    <text evidence="2">The sequence shown here is derived from an EMBL/GenBank/DDBJ whole genome shotgun (WGS) entry which is preliminary data.</text>
</comment>
<sequence>MQDKVKIWSNSLPNPITATVFFASLAFLPTLNYAYGLSTPESGTMDIYCKNSSVIDIFSADYKPKTPDSTCTGKSVKTLVKDGCQDKEKCSLQVDNKYYSDPCPREAKMLYVTYACRGGE</sequence>
<proteinExistence type="predicted"/>
<name>A0AAV4GCA6_9GAST</name>
<reference evidence="2 3" key="1">
    <citation type="journal article" date="2021" name="Elife">
        <title>Chloroplast acquisition without the gene transfer in kleptoplastic sea slugs, Plakobranchus ocellatus.</title>
        <authorList>
            <person name="Maeda T."/>
            <person name="Takahashi S."/>
            <person name="Yoshida T."/>
            <person name="Shimamura S."/>
            <person name="Takaki Y."/>
            <person name="Nagai Y."/>
            <person name="Toyoda A."/>
            <person name="Suzuki Y."/>
            <person name="Arimoto A."/>
            <person name="Ishii H."/>
            <person name="Satoh N."/>
            <person name="Nishiyama T."/>
            <person name="Hasebe M."/>
            <person name="Maruyama T."/>
            <person name="Minagawa J."/>
            <person name="Obokata J."/>
            <person name="Shigenobu S."/>
        </authorList>
    </citation>
    <scope>NUCLEOTIDE SEQUENCE [LARGE SCALE GENOMIC DNA]</scope>
</reference>
<dbReference type="GO" id="GO:0030246">
    <property type="term" value="F:carbohydrate binding"/>
    <property type="evidence" value="ECO:0007669"/>
    <property type="project" value="InterPro"/>
</dbReference>
<dbReference type="InterPro" id="IPR043159">
    <property type="entry name" value="Lectin_gal-bd_sf"/>
</dbReference>
<dbReference type="Gene3D" id="2.60.120.740">
    <property type="match status" value="1"/>
</dbReference>